<dbReference type="GO" id="GO:0005879">
    <property type="term" value="C:axonemal microtubule"/>
    <property type="evidence" value="ECO:0007669"/>
    <property type="project" value="TreeGrafter"/>
</dbReference>
<dbReference type="GO" id="GO:0016301">
    <property type="term" value="F:kinase activity"/>
    <property type="evidence" value="ECO:0007669"/>
    <property type="project" value="UniProtKB-KW"/>
</dbReference>
<comment type="caution">
    <text evidence="7">Lacks conserved residue(s) required for the propagation of feature annotation.</text>
</comment>
<evidence type="ECO:0000256" key="2">
    <source>
        <dbReference type="ARBA" id="ARBA00004245"/>
    </source>
</evidence>
<dbReference type="CDD" id="cd04412">
    <property type="entry name" value="NDPk7B"/>
    <property type="match status" value="1"/>
</dbReference>
<name>A0AAD5XXY3_9FUNG</name>
<evidence type="ECO:0000256" key="5">
    <source>
        <dbReference type="ARBA" id="ARBA00023212"/>
    </source>
</evidence>
<reference evidence="9" key="1">
    <citation type="submission" date="2020-05" db="EMBL/GenBank/DDBJ databases">
        <title>Phylogenomic resolution of chytrid fungi.</title>
        <authorList>
            <person name="Stajich J.E."/>
            <person name="Amses K."/>
            <person name="Simmons R."/>
            <person name="Seto K."/>
            <person name="Myers J."/>
            <person name="Bonds A."/>
            <person name="Quandt C.A."/>
            <person name="Barry K."/>
            <person name="Liu P."/>
            <person name="Grigoriev I."/>
            <person name="Longcore J.E."/>
            <person name="James T.Y."/>
        </authorList>
    </citation>
    <scope>NUCLEOTIDE SEQUENCE</scope>
    <source>
        <strain evidence="9">JEL0476</strain>
    </source>
</reference>
<comment type="subcellular location">
    <subcellularLocation>
        <location evidence="1">Cell projection</location>
        <location evidence="1">Cilium</location>
    </subcellularLocation>
    <subcellularLocation>
        <location evidence="2">Cytoplasm</location>
        <location evidence="2">Cytoskeleton</location>
    </subcellularLocation>
</comment>
<keyword evidence="9" id="KW-0418">Kinase</keyword>
<evidence type="ECO:0000256" key="7">
    <source>
        <dbReference type="PROSITE-ProRule" id="PRU00706"/>
    </source>
</evidence>
<dbReference type="PANTHER" id="PTHR43109">
    <property type="entry name" value="NUCLEOSIDE DIPHOSPHATE KINASE 7"/>
    <property type="match status" value="1"/>
</dbReference>
<comment type="similarity">
    <text evidence="7">Belongs to the NDK family.</text>
</comment>
<keyword evidence="6" id="KW-0966">Cell projection</keyword>
<dbReference type="Gene3D" id="3.30.70.141">
    <property type="entry name" value="Nucleoside diphosphate kinase-like domain"/>
    <property type="match status" value="1"/>
</dbReference>
<accession>A0AAD5XXY3</accession>
<dbReference type="PROSITE" id="PS51374">
    <property type="entry name" value="NDPK_LIKE"/>
    <property type="match status" value="1"/>
</dbReference>
<evidence type="ECO:0000256" key="3">
    <source>
        <dbReference type="ARBA" id="ARBA00017632"/>
    </source>
</evidence>
<dbReference type="PROSITE" id="PS51336">
    <property type="entry name" value="DM10"/>
    <property type="match status" value="1"/>
</dbReference>
<dbReference type="InterPro" id="IPR057579">
    <property type="entry name" value="DM10_NDK7"/>
</dbReference>
<feature type="domain" description="DM10" evidence="8">
    <location>
        <begin position="288"/>
        <end position="377"/>
    </location>
</feature>
<dbReference type="InterPro" id="IPR006602">
    <property type="entry name" value="DM10_dom"/>
</dbReference>
<evidence type="ECO:0000256" key="6">
    <source>
        <dbReference type="ARBA" id="ARBA00023273"/>
    </source>
</evidence>
<dbReference type="SUPFAM" id="SSF54919">
    <property type="entry name" value="Nucleoside diphosphate kinase, NDK"/>
    <property type="match status" value="2"/>
</dbReference>
<dbReference type="SMART" id="SM00562">
    <property type="entry name" value="NDK"/>
    <property type="match status" value="1"/>
</dbReference>
<evidence type="ECO:0000259" key="8">
    <source>
        <dbReference type="PROSITE" id="PS51336"/>
    </source>
</evidence>
<dbReference type="EMBL" id="JADGJW010000080">
    <property type="protein sequence ID" value="KAJ3224815.1"/>
    <property type="molecule type" value="Genomic_DNA"/>
</dbReference>
<protein>
    <recommendedName>
        <fullName evidence="3">Nucleoside diphosphate kinase</fullName>
    </recommendedName>
</protein>
<keyword evidence="9" id="KW-0808">Transferase</keyword>
<sequence length="657" mass="75455">MDKNQEEKFPQSYVVNEQLPQNEDLFTGNYQQFGYGNLNDNVVNEEENYQYTHNFQHPQECVLVPPEHYQQEDFSPILTETYYKSDPVYEADNTPYQYQGQYYPSLSNYNNTNVQYTSEPCLDERNLGAATRLLKNSYPHNKRQPLDSRSSMLTYGQRQGMQNSNATIIPPYSLGVTLYFLYPRTPEIVVSKPYLNADLSGGSSVKVVGSPLTASVENPFVLTFFLFLDVAVNSKNLIDWDLNYIKVVGTVINPDGTEAKGLDGLGTVNNVKIKKLGVTNLTLQVIKPVDRYCFVVEWFDVHAQLTRQYNLYYCPEDSTVEMFDLKSRKTFLRRTRIEEDIKLSSFYLGSSLNLFSRQLQIVNFGDAFTRSKLEISNEKTFLVVKPNGYLQLGIILNEIFKNNNMSEFNLTGLKMLDFEEVFVRHLAFKKEEERFGEEFGNRCTVFRLNKANAVEELVSLVETSPVLSKLKNLFYVPKNPAEVKETLNLVFGQENSNGGMKRTSTLYKGNKDQRKYFQTLCLIKPHAVNKFEHGSIINEILKENYFISDMELFNLESANAEEFLEVYKDVVPEYHLMLDQLTSGILVALEISGKNENIVCEFRNFCGPSDPELGRLIRPQTLRSKFGTDKIKNSVHCTDLTDDGVLEAEYFFKILVD</sequence>
<dbReference type="SMART" id="SM00676">
    <property type="entry name" value="DM10"/>
    <property type="match status" value="1"/>
</dbReference>
<evidence type="ECO:0000256" key="4">
    <source>
        <dbReference type="ARBA" id="ARBA00022490"/>
    </source>
</evidence>
<organism evidence="9 10">
    <name type="scientific">Clydaea vesicula</name>
    <dbReference type="NCBI Taxonomy" id="447962"/>
    <lineage>
        <taxon>Eukaryota</taxon>
        <taxon>Fungi</taxon>
        <taxon>Fungi incertae sedis</taxon>
        <taxon>Chytridiomycota</taxon>
        <taxon>Chytridiomycota incertae sedis</taxon>
        <taxon>Chytridiomycetes</taxon>
        <taxon>Lobulomycetales</taxon>
        <taxon>Lobulomycetaceae</taxon>
        <taxon>Clydaea</taxon>
    </lineage>
</organism>
<comment type="caution">
    <text evidence="9">The sequence shown here is derived from an EMBL/GenBank/DDBJ whole genome shotgun (WGS) entry which is preliminary data.</text>
</comment>
<dbReference type="PANTHER" id="PTHR43109:SF2">
    <property type="entry name" value="NUCLEOSIDE DIPHOSPHATE KINASE 7"/>
    <property type="match status" value="1"/>
</dbReference>
<dbReference type="Pfam" id="PF25364">
    <property type="entry name" value="PH_NDK7_N"/>
    <property type="match status" value="1"/>
</dbReference>
<dbReference type="Pfam" id="PF00334">
    <property type="entry name" value="NDK"/>
    <property type="match status" value="1"/>
</dbReference>
<keyword evidence="10" id="KW-1185">Reference proteome</keyword>
<keyword evidence="5" id="KW-0206">Cytoskeleton</keyword>
<keyword evidence="4" id="KW-0963">Cytoplasm</keyword>
<evidence type="ECO:0000313" key="9">
    <source>
        <dbReference type="EMBL" id="KAJ3224815.1"/>
    </source>
</evidence>
<dbReference type="InterPro" id="IPR034907">
    <property type="entry name" value="NDK-like_dom"/>
</dbReference>
<proteinExistence type="inferred from homology"/>
<dbReference type="Gene3D" id="2.30.29.170">
    <property type="match status" value="1"/>
</dbReference>
<dbReference type="InterPro" id="IPR037993">
    <property type="entry name" value="NDPk7B"/>
</dbReference>
<gene>
    <name evidence="9" type="primary">NME7</name>
    <name evidence="9" type="ORF">HK099_007859</name>
</gene>
<evidence type="ECO:0000256" key="1">
    <source>
        <dbReference type="ARBA" id="ARBA00004138"/>
    </source>
</evidence>
<dbReference type="AlphaFoldDB" id="A0AAD5XXY3"/>
<dbReference type="InterPro" id="IPR036850">
    <property type="entry name" value="NDK-like_dom_sf"/>
</dbReference>
<dbReference type="Proteomes" id="UP001211065">
    <property type="component" value="Unassembled WGS sequence"/>
</dbReference>
<evidence type="ECO:0000313" key="10">
    <source>
        <dbReference type="Proteomes" id="UP001211065"/>
    </source>
</evidence>